<reference evidence="1" key="2">
    <citation type="submission" date="2020-10" db="EMBL/GenBank/DDBJ databases">
        <authorList>
            <person name="Cooper E.A."/>
            <person name="Brenton Z.W."/>
            <person name="Flinn B.S."/>
            <person name="Jenkins J."/>
            <person name="Shu S."/>
            <person name="Flowers D."/>
            <person name="Luo F."/>
            <person name="Wang Y."/>
            <person name="Xia P."/>
            <person name="Barry K."/>
            <person name="Daum C."/>
            <person name="Lipzen A."/>
            <person name="Yoshinaga Y."/>
            <person name="Schmutz J."/>
            <person name="Saski C."/>
            <person name="Vermerris W."/>
            <person name="Kresovich S."/>
        </authorList>
    </citation>
    <scope>NUCLEOTIDE SEQUENCE</scope>
</reference>
<organism evidence="1 2">
    <name type="scientific">Sorghum bicolor</name>
    <name type="common">Sorghum</name>
    <name type="synonym">Sorghum vulgare</name>
    <dbReference type="NCBI Taxonomy" id="4558"/>
    <lineage>
        <taxon>Eukaryota</taxon>
        <taxon>Viridiplantae</taxon>
        <taxon>Streptophyta</taxon>
        <taxon>Embryophyta</taxon>
        <taxon>Tracheophyta</taxon>
        <taxon>Spermatophyta</taxon>
        <taxon>Magnoliopsida</taxon>
        <taxon>Liliopsida</taxon>
        <taxon>Poales</taxon>
        <taxon>Poaceae</taxon>
        <taxon>PACMAD clade</taxon>
        <taxon>Panicoideae</taxon>
        <taxon>Andropogonodae</taxon>
        <taxon>Andropogoneae</taxon>
        <taxon>Sorghinae</taxon>
        <taxon>Sorghum</taxon>
    </lineage>
</organism>
<dbReference type="AlphaFoldDB" id="A0A921U1H8"/>
<evidence type="ECO:0000313" key="1">
    <source>
        <dbReference type="EMBL" id="KAG0514689.1"/>
    </source>
</evidence>
<proteinExistence type="predicted"/>
<dbReference type="EMBL" id="CM027689">
    <property type="protein sequence ID" value="KAG0514689.1"/>
    <property type="molecule type" value="Genomic_DNA"/>
</dbReference>
<name>A0A921U1H8_SORBI</name>
<comment type="caution">
    <text evidence="1">The sequence shown here is derived from an EMBL/GenBank/DDBJ whole genome shotgun (WGS) entry which is preliminary data.</text>
</comment>
<evidence type="ECO:0000313" key="2">
    <source>
        <dbReference type="Proteomes" id="UP000807115"/>
    </source>
</evidence>
<sequence length="106" mass="11397">MIPLSTPGQVLMIASREKDRGSGTLCHLLAERPRRGSGKKLCSCDVACGLRRVQGRGAARMRRLGRVRSCTSAKAQASELPSSSRGLEAKSADAIAARHLFDEMCQ</sequence>
<reference evidence="1" key="1">
    <citation type="journal article" date="2019" name="BMC Genomics">
        <title>A new reference genome for Sorghum bicolor reveals high levels of sequence similarity between sweet and grain genotypes: implications for the genetics of sugar metabolism.</title>
        <authorList>
            <person name="Cooper E.A."/>
            <person name="Brenton Z.W."/>
            <person name="Flinn B.S."/>
            <person name="Jenkins J."/>
            <person name="Shu S."/>
            <person name="Flowers D."/>
            <person name="Luo F."/>
            <person name="Wang Y."/>
            <person name="Xia P."/>
            <person name="Barry K."/>
            <person name="Daum C."/>
            <person name="Lipzen A."/>
            <person name="Yoshinaga Y."/>
            <person name="Schmutz J."/>
            <person name="Saski C."/>
            <person name="Vermerris W."/>
            <person name="Kresovich S."/>
        </authorList>
    </citation>
    <scope>NUCLEOTIDE SEQUENCE</scope>
</reference>
<accession>A0A921U1H8</accession>
<gene>
    <name evidence="1" type="ORF">BDA96_10G214600</name>
</gene>
<protein>
    <submittedName>
        <fullName evidence="1">Uncharacterized protein</fullName>
    </submittedName>
</protein>
<dbReference type="Proteomes" id="UP000807115">
    <property type="component" value="Chromosome 10"/>
</dbReference>